<dbReference type="RefSeq" id="WP_021098703.1">
    <property type="nucleotide sequence ID" value="NZ_KE557323.1"/>
</dbReference>
<dbReference type="Proteomes" id="UP000015346">
    <property type="component" value="Unassembled WGS sequence"/>
</dbReference>
<comment type="caution">
    <text evidence="1">The sequence shown here is derived from an EMBL/GenBank/DDBJ whole genome shotgun (WGS) entry which is preliminary data.</text>
</comment>
<dbReference type="EMBL" id="AOLV01000029">
    <property type="protein sequence ID" value="EPX83830.1"/>
    <property type="molecule type" value="Genomic_DNA"/>
</dbReference>
<protein>
    <submittedName>
        <fullName evidence="1">Uncharacterized protein</fullName>
    </submittedName>
</protein>
<dbReference type="HOGENOM" id="CLU_2865081_0_0_5"/>
<accession>S9S0R8</accession>
<keyword evidence="2" id="KW-1185">Reference proteome</keyword>
<reference evidence="1 2" key="1">
    <citation type="journal article" date="2013" name="Stand. Genomic Sci.">
        <title>Genome sequence of the reddish-pigmented Rubellimicrobium thermophilum type strain (DSM 16684(T)), a member of the Roseobacter clade.</title>
        <authorList>
            <person name="Fiebig A."/>
            <person name="Riedel T."/>
            <person name="Gronow S."/>
            <person name="Petersen J."/>
            <person name="Klenk H.P."/>
            <person name="Goker M."/>
        </authorList>
    </citation>
    <scope>NUCLEOTIDE SEQUENCE [LARGE SCALE GENOMIC DNA]</scope>
    <source>
        <strain evidence="1 2">DSM 16684</strain>
    </source>
</reference>
<evidence type="ECO:0000313" key="2">
    <source>
        <dbReference type="Proteomes" id="UP000015346"/>
    </source>
</evidence>
<name>S9S0R8_9RHOB</name>
<gene>
    <name evidence="1" type="ORF">ruthe_02628</name>
</gene>
<dbReference type="STRING" id="1123069.ruthe_02628"/>
<proteinExistence type="predicted"/>
<sequence>MRHPPRWIRSALEAAALCRIRLPWERGLRRAAMIARRAATQAGPLSLSAMPEPALVPVPIRRAS</sequence>
<evidence type="ECO:0000313" key="1">
    <source>
        <dbReference type="EMBL" id="EPX83830.1"/>
    </source>
</evidence>
<organism evidence="1 2">
    <name type="scientific">Rubellimicrobium thermophilum DSM 16684</name>
    <dbReference type="NCBI Taxonomy" id="1123069"/>
    <lineage>
        <taxon>Bacteria</taxon>
        <taxon>Pseudomonadati</taxon>
        <taxon>Pseudomonadota</taxon>
        <taxon>Alphaproteobacteria</taxon>
        <taxon>Rhodobacterales</taxon>
        <taxon>Roseobacteraceae</taxon>
        <taxon>Rubellimicrobium</taxon>
    </lineage>
</organism>
<dbReference type="AlphaFoldDB" id="S9S0R8"/>